<dbReference type="Proteomes" id="UP001054889">
    <property type="component" value="Unassembled WGS sequence"/>
</dbReference>
<protein>
    <submittedName>
        <fullName evidence="2">Uncharacterized protein</fullName>
    </submittedName>
</protein>
<evidence type="ECO:0000313" key="3">
    <source>
        <dbReference type="Proteomes" id="UP001054889"/>
    </source>
</evidence>
<organism evidence="2 3">
    <name type="scientific">Eleusine coracana subsp. coracana</name>
    <dbReference type="NCBI Taxonomy" id="191504"/>
    <lineage>
        <taxon>Eukaryota</taxon>
        <taxon>Viridiplantae</taxon>
        <taxon>Streptophyta</taxon>
        <taxon>Embryophyta</taxon>
        <taxon>Tracheophyta</taxon>
        <taxon>Spermatophyta</taxon>
        <taxon>Magnoliopsida</taxon>
        <taxon>Liliopsida</taxon>
        <taxon>Poales</taxon>
        <taxon>Poaceae</taxon>
        <taxon>PACMAD clade</taxon>
        <taxon>Chloridoideae</taxon>
        <taxon>Cynodonteae</taxon>
        <taxon>Eleusininae</taxon>
        <taxon>Eleusine</taxon>
    </lineage>
</organism>
<feature type="compositionally biased region" description="Low complexity" evidence="1">
    <location>
        <begin position="76"/>
        <end position="90"/>
    </location>
</feature>
<feature type="compositionally biased region" description="Basic and acidic residues" evidence="1">
    <location>
        <begin position="50"/>
        <end position="60"/>
    </location>
</feature>
<comment type="caution">
    <text evidence="2">The sequence shown here is derived from an EMBL/GenBank/DDBJ whole genome shotgun (WGS) entry which is preliminary data.</text>
</comment>
<evidence type="ECO:0000256" key="1">
    <source>
        <dbReference type="SAM" id="MobiDB-lite"/>
    </source>
</evidence>
<reference evidence="2" key="2">
    <citation type="submission" date="2021-12" db="EMBL/GenBank/DDBJ databases">
        <title>Resequencing data analysis of finger millet.</title>
        <authorList>
            <person name="Hatakeyama M."/>
            <person name="Aluri S."/>
            <person name="Balachadran M.T."/>
            <person name="Sivarajan S.R."/>
            <person name="Poveda L."/>
            <person name="Shimizu-Inatsugi R."/>
            <person name="Schlapbach R."/>
            <person name="Sreeman S.M."/>
            <person name="Shimizu K.K."/>
        </authorList>
    </citation>
    <scope>NUCLEOTIDE SEQUENCE</scope>
</reference>
<dbReference type="EMBL" id="BQKI01000006">
    <property type="protein sequence ID" value="GJM96422.1"/>
    <property type="molecule type" value="Genomic_DNA"/>
</dbReference>
<name>A0AAV5CEB9_ELECO</name>
<keyword evidence="3" id="KW-1185">Reference proteome</keyword>
<proteinExistence type="predicted"/>
<evidence type="ECO:0000313" key="2">
    <source>
        <dbReference type="EMBL" id="GJM96422.1"/>
    </source>
</evidence>
<feature type="compositionally biased region" description="Basic residues" evidence="1">
    <location>
        <begin position="1"/>
        <end position="21"/>
    </location>
</feature>
<gene>
    <name evidence="2" type="primary">ga13253</name>
    <name evidence="2" type="ORF">PR202_ga13253</name>
</gene>
<feature type="region of interest" description="Disordered" evidence="1">
    <location>
        <begin position="1"/>
        <end position="101"/>
    </location>
</feature>
<reference evidence="2" key="1">
    <citation type="journal article" date="2018" name="DNA Res.">
        <title>Multiple hybrid de novo genome assembly of finger millet, an orphan allotetraploid crop.</title>
        <authorList>
            <person name="Hatakeyama M."/>
            <person name="Aluri S."/>
            <person name="Balachadran M.T."/>
            <person name="Sivarajan S.R."/>
            <person name="Patrignani A."/>
            <person name="Gruter S."/>
            <person name="Poveda L."/>
            <person name="Shimizu-Inatsugi R."/>
            <person name="Baeten J."/>
            <person name="Francoijs K.J."/>
            <person name="Nataraja K.N."/>
            <person name="Reddy Y.A.N."/>
            <person name="Phadnis S."/>
            <person name="Ravikumar R.L."/>
            <person name="Schlapbach R."/>
            <person name="Sreeman S.M."/>
            <person name="Shimizu K.K."/>
        </authorList>
    </citation>
    <scope>NUCLEOTIDE SEQUENCE</scope>
</reference>
<dbReference type="AlphaFoldDB" id="A0AAV5CEB9"/>
<accession>A0AAV5CEB9</accession>
<sequence length="119" mass="12387">MSSWRRRARNPAPRAGRRSNRRNPSLAEIELRRAAPPGDRAMRGGQGGTDKGRGGDHGPGRSEMGGELGGARVDPAAEAWQLAAAAGEGASSREGKGGRGIRARPAWLGAAYSGWGRCA</sequence>